<dbReference type="PANTHER" id="PTHR43708:SF4">
    <property type="entry name" value="OXIDOREDUCTASE YCEM-RELATED"/>
    <property type="match status" value="1"/>
</dbReference>
<gene>
    <name evidence="3" type="ORF">EX242_10920</name>
</gene>
<evidence type="ECO:0000259" key="1">
    <source>
        <dbReference type="Pfam" id="PF01408"/>
    </source>
</evidence>
<dbReference type="SUPFAM" id="SSF55347">
    <property type="entry name" value="Glyceraldehyde-3-phosphate dehydrogenase-like, C-terminal domain"/>
    <property type="match status" value="1"/>
</dbReference>
<dbReference type="InterPro" id="IPR036291">
    <property type="entry name" value="NAD(P)-bd_dom_sf"/>
</dbReference>
<comment type="caution">
    <text evidence="3">The sequence shown here is derived from an EMBL/GenBank/DDBJ whole genome shotgun (WGS) entry which is preliminary data.</text>
</comment>
<dbReference type="InterPro" id="IPR051317">
    <property type="entry name" value="Gfo/Idh/MocA_oxidoreduct"/>
</dbReference>
<dbReference type="SUPFAM" id="SSF51735">
    <property type="entry name" value="NAD(P)-binding Rossmann-fold domains"/>
    <property type="match status" value="1"/>
</dbReference>
<dbReference type="Gene3D" id="3.40.50.720">
    <property type="entry name" value="NAD(P)-binding Rossmann-like Domain"/>
    <property type="match status" value="1"/>
</dbReference>
<dbReference type="InterPro" id="IPR000683">
    <property type="entry name" value="Gfo/Idh/MocA-like_OxRdtase_N"/>
</dbReference>
<dbReference type="OrthoDB" id="9781031at2"/>
<dbReference type="Pfam" id="PF21378">
    <property type="entry name" value="YceM-like_C"/>
    <property type="match status" value="1"/>
</dbReference>
<reference evidence="3" key="1">
    <citation type="submission" date="2019-02" db="EMBL/GenBank/DDBJ databases">
        <title>Genomic characterization of isolates from hospital effluents in KZN, South Africa.</title>
        <authorList>
            <person name="Ntshobeni N."/>
            <person name="Allam M."/>
            <person name="Ismail A."/>
            <person name="Amoako D."/>
            <person name="Essack S."/>
            <person name="Chenia H."/>
        </authorList>
    </citation>
    <scope>NUCLEOTIDE SEQUENCE</scope>
    <source>
        <strain evidence="3">AFE97_S1</strain>
    </source>
</reference>
<dbReference type="GO" id="GO:0000166">
    <property type="term" value="F:nucleotide binding"/>
    <property type="evidence" value="ECO:0007669"/>
    <property type="project" value="InterPro"/>
</dbReference>
<dbReference type="InterPro" id="IPR048477">
    <property type="entry name" value="YceM-like_C"/>
</dbReference>
<organism evidence="3 4">
    <name type="scientific">Providencia rettgeri</name>
    <dbReference type="NCBI Taxonomy" id="587"/>
    <lineage>
        <taxon>Bacteria</taxon>
        <taxon>Pseudomonadati</taxon>
        <taxon>Pseudomonadota</taxon>
        <taxon>Gammaproteobacteria</taxon>
        <taxon>Enterobacterales</taxon>
        <taxon>Morganellaceae</taxon>
        <taxon>Providencia</taxon>
    </lineage>
</organism>
<evidence type="ECO:0000313" key="4">
    <source>
        <dbReference type="Proteomes" id="UP000824410"/>
    </source>
</evidence>
<dbReference type="PANTHER" id="PTHR43708">
    <property type="entry name" value="CONSERVED EXPRESSED OXIDOREDUCTASE (EUROFUNG)"/>
    <property type="match status" value="1"/>
</dbReference>
<dbReference type="KEGG" id="prg:RB151_020040"/>
<proteinExistence type="predicted"/>
<feature type="domain" description="YceM-like C-terminal" evidence="2">
    <location>
        <begin position="127"/>
        <end position="247"/>
    </location>
</feature>
<evidence type="ECO:0000259" key="2">
    <source>
        <dbReference type="Pfam" id="PF21378"/>
    </source>
</evidence>
<dbReference type="EMBL" id="SHDO01000010">
    <property type="protein sequence ID" value="MBX6980768.1"/>
    <property type="molecule type" value="Genomic_DNA"/>
</dbReference>
<dbReference type="Pfam" id="PF01408">
    <property type="entry name" value="GFO_IDH_MocA"/>
    <property type="match status" value="1"/>
</dbReference>
<feature type="domain" description="Gfo/Idh/MocA-like oxidoreductase N-terminal" evidence="1">
    <location>
        <begin position="4"/>
        <end position="121"/>
    </location>
</feature>
<sequence length="312" mass="35283">MRKLKIGVVGLGSIAQKAYLPILTKEDNWELIGAFSPNQSKARLVCDRYRIELFSRLDSLAQQCDAVFVHSATASHYEVIKRLLDLNVHVYVDKPLTEQIEQSEQLIELADLRQKGLMVGFNRRFSPFYMALKYDLQNISSLRMEKHRTNSVGPKDVRFTLLDDYLHVVDTVIWMAGADSEAKLISGNIQATSQGELFYAEHHIQAGLCWLTTSMHRKAGSQQEKLIAVAEDSIHQITNMNHWRSEDGTGIHEANPGSWDSTLLQRGFDGAIRHFIDSVSNQSQPLISGEQAIMAQRLVEKMILESKQMANT</sequence>
<evidence type="ECO:0000313" key="3">
    <source>
        <dbReference type="EMBL" id="MBX6980768.1"/>
    </source>
</evidence>
<accession>A0A1J0E7J2</accession>
<protein>
    <submittedName>
        <fullName evidence="3">Gfo/Idh/MocA family oxidoreductase</fullName>
    </submittedName>
</protein>
<name>A0A1J0E7J2_PRORE</name>
<dbReference type="Gene3D" id="3.30.360.10">
    <property type="entry name" value="Dihydrodipicolinate Reductase, domain 2"/>
    <property type="match status" value="1"/>
</dbReference>
<dbReference type="Proteomes" id="UP000824410">
    <property type="component" value="Unassembled WGS sequence"/>
</dbReference>
<dbReference type="RefSeq" id="WP_042843981.1">
    <property type="nucleotide sequence ID" value="NZ_ABEXNG020000072.1"/>
</dbReference>
<dbReference type="AlphaFoldDB" id="A0A1J0E7J2"/>